<reference evidence="1 2" key="1">
    <citation type="submission" date="2016-12" db="EMBL/GenBank/DDBJ databases">
        <title>Complete genome sequence of Clostridium kluyveri JZZ isolated from the pit mud of a Chinese flavor liquor-making factory.</title>
        <authorList>
            <person name="Wang Y."/>
        </authorList>
    </citation>
    <scope>NUCLEOTIDE SEQUENCE [LARGE SCALE GENOMIC DNA]</scope>
    <source>
        <strain evidence="1 2">JZZ</strain>
    </source>
</reference>
<evidence type="ECO:0000313" key="2">
    <source>
        <dbReference type="Proteomes" id="UP000184604"/>
    </source>
</evidence>
<evidence type="ECO:0000313" key="1">
    <source>
        <dbReference type="EMBL" id="APM40554.1"/>
    </source>
</evidence>
<organism evidence="1 2">
    <name type="scientific">Clostridium kluyveri</name>
    <dbReference type="NCBI Taxonomy" id="1534"/>
    <lineage>
        <taxon>Bacteria</taxon>
        <taxon>Bacillati</taxon>
        <taxon>Bacillota</taxon>
        <taxon>Clostridia</taxon>
        <taxon>Eubacteriales</taxon>
        <taxon>Clostridiaceae</taxon>
        <taxon>Clostridium</taxon>
    </lineage>
</organism>
<dbReference type="EMBL" id="CP018335">
    <property type="protein sequence ID" value="APM40554.1"/>
    <property type="molecule type" value="Genomic_DNA"/>
</dbReference>
<dbReference type="Proteomes" id="UP000184604">
    <property type="component" value="Chromosome"/>
</dbReference>
<dbReference type="AlphaFoldDB" id="A0A1L5FC20"/>
<sequence length="115" mass="13114">MVEINLGISSEDNRVIVDGKDITGYLTKIKVEKTPSTIPVVELELKPNKVKVTGDVYFIRDKGLKEYDNEELTNELIRRKQIIVNDTLVKEDNIDIDKITEKLVERLNGAILKMS</sequence>
<gene>
    <name evidence="1" type="ORF">BS101_18395</name>
</gene>
<dbReference type="RefSeq" id="WP_073540141.1">
    <property type="nucleotide sequence ID" value="NZ_CP018335.1"/>
</dbReference>
<accession>A0A1L5FC20</accession>
<proteinExistence type="predicted"/>
<protein>
    <submittedName>
        <fullName evidence="1">Uncharacterized protein</fullName>
    </submittedName>
</protein>
<name>A0A1L5FC20_CLOKL</name>